<evidence type="ECO:0000313" key="3">
    <source>
        <dbReference type="Proteomes" id="UP000574317"/>
    </source>
</evidence>
<dbReference type="Gene3D" id="1.20.120.1020">
    <property type="entry name" value="Prion-inhibition and propagation, HeLo domain"/>
    <property type="match status" value="1"/>
</dbReference>
<proteinExistence type="predicted"/>
<dbReference type="Pfam" id="PF14479">
    <property type="entry name" value="HeLo"/>
    <property type="match status" value="1"/>
</dbReference>
<dbReference type="AlphaFoldDB" id="A0A8H5JBX2"/>
<dbReference type="PANTHER" id="PTHR37542:SF3">
    <property type="entry name" value="PRION-INHIBITION AND PROPAGATION HELO DOMAIN-CONTAINING PROTEIN"/>
    <property type="match status" value="1"/>
</dbReference>
<protein>
    <recommendedName>
        <fullName evidence="1">Prion-inhibition and propagation HeLo domain-containing protein</fullName>
    </recommendedName>
</protein>
<name>A0A8H5JBX2_9HYPO</name>
<keyword evidence="3" id="KW-1185">Reference proteome</keyword>
<comment type="caution">
    <text evidence="2">The sequence shown here is derived from an EMBL/GenBank/DDBJ whole genome shotgun (WGS) entry which is preliminary data.</text>
</comment>
<reference evidence="2 3" key="1">
    <citation type="submission" date="2020-05" db="EMBL/GenBank/DDBJ databases">
        <title>Identification and distribution of gene clusters putatively required for synthesis of sphingolipid metabolism inhibitors in phylogenetically diverse species of the filamentous fungus Fusarium.</title>
        <authorList>
            <person name="Kim H.-S."/>
            <person name="Busman M."/>
            <person name="Brown D.W."/>
            <person name="Divon H."/>
            <person name="Uhlig S."/>
            <person name="Proctor R.H."/>
        </authorList>
    </citation>
    <scope>NUCLEOTIDE SEQUENCE [LARGE SCALE GENOMIC DNA]</scope>
    <source>
        <strain evidence="2 3">NRRL 25196</strain>
    </source>
</reference>
<sequence>MAEVAGLALGVVGLASTFDTIIKYLEYAHVGKNFDNDFQDSVLKLDNARLQLSRWGAAVKLNFVDENPVSMDATHMTESDIPKVKERLDWILAAVQKCERKSKKIDKRGDFESPPNLQPMVRPLHIRINEVVKSRRNRLSKIELAKWAIYDKKHFQSLINSITEHTDALVKLFPALEDEQKKLCEAETASLCESLAILQKAIENQDKKLDEALKYILKPVASQLTTNIQESQVGVVTHQGGAVHQTFGAFKIRK</sequence>
<feature type="domain" description="Prion-inhibition and propagation HeLo" evidence="1">
    <location>
        <begin position="6"/>
        <end position="192"/>
    </location>
</feature>
<accession>A0A8H5JBX2</accession>
<evidence type="ECO:0000313" key="2">
    <source>
        <dbReference type="EMBL" id="KAF5552267.1"/>
    </source>
</evidence>
<evidence type="ECO:0000259" key="1">
    <source>
        <dbReference type="Pfam" id="PF14479"/>
    </source>
</evidence>
<dbReference type="InterPro" id="IPR029498">
    <property type="entry name" value="HeLo_dom"/>
</dbReference>
<gene>
    <name evidence="2" type="ORF">FNAPI_7182</name>
</gene>
<organism evidence="2 3">
    <name type="scientific">Fusarium napiforme</name>
    <dbReference type="NCBI Taxonomy" id="42672"/>
    <lineage>
        <taxon>Eukaryota</taxon>
        <taxon>Fungi</taxon>
        <taxon>Dikarya</taxon>
        <taxon>Ascomycota</taxon>
        <taxon>Pezizomycotina</taxon>
        <taxon>Sordariomycetes</taxon>
        <taxon>Hypocreomycetidae</taxon>
        <taxon>Hypocreales</taxon>
        <taxon>Nectriaceae</taxon>
        <taxon>Fusarium</taxon>
        <taxon>Fusarium fujikuroi species complex</taxon>
    </lineage>
</organism>
<dbReference type="EMBL" id="JAAOAO010000263">
    <property type="protein sequence ID" value="KAF5552267.1"/>
    <property type="molecule type" value="Genomic_DNA"/>
</dbReference>
<dbReference type="PANTHER" id="PTHR37542">
    <property type="entry name" value="HELO DOMAIN-CONTAINING PROTEIN-RELATED"/>
    <property type="match status" value="1"/>
</dbReference>
<dbReference type="Proteomes" id="UP000574317">
    <property type="component" value="Unassembled WGS sequence"/>
</dbReference>
<dbReference type="InterPro" id="IPR038305">
    <property type="entry name" value="HeLo_sf"/>
</dbReference>